<accession>A0A172XCX9</accession>
<name>A0A172XCX9_BORTU</name>
<evidence type="ECO:0000313" key="3">
    <source>
        <dbReference type="EMBL" id="ANF34535.1"/>
    </source>
</evidence>
<dbReference type="RefSeq" id="WP_119024446.1">
    <property type="nucleotide sequence ID" value="NZ_CP015633.1"/>
</dbReference>
<keyword evidence="3" id="KW-0614">Plasmid</keyword>
<dbReference type="InterPro" id="IPR058551">
    <property type="entry name" value="Plasmid_parti_C"/>
</dbReference>
<geneLocation type="plasmid" evidence="3 4">
    <name>lp31</name>
</geneLocation>
<evidence type="ECO:0000313" key="4">
    <source>
        <dbReference type="Proteomes" id="UP000264231"/>
    </source>
</evidence>
<dbReference type="Proteomes" id="UP000264231">
    <property type="component" value="Plasmid lp31"/>
</dbReference>
<feature type="domain" description="Plasmid partition protein putative C-terminal" evidence="2">
    <location>
        <begin position="129"/>
        <end position="176"/>
    </location>
</feature>
<dbReference type="EMBL" id="CP015633">
    <property type="protein sequence ID" value="ANF34535.1"/>
    <property type="molecule type" value="Genomic_DNA"/>
</dbReference>
<protein>
    <submittedName>
        <fullName evidence="3">Permease</fullName>
    </submittedName>
</protein>
<evidence type="ECO:0000259" key="1">
    <source>
        <dbReference type="Pfam" id="PF01672"/>
    </source>
</evidence>
<proteinExistence type="predicted"/>
<dbReference type="Pfam" id="PF01672">
    <property type="entry name" value="Plasmid_parti_N"/>
    <property type="match status" value="1"/>
</dbReference>
<reference evidence="3 4" key="1">
    <citation type="submission" date="2016-05" db="EMBL/GenBank/DDBJ databases">
        <title>Chromosome and linear plasmid sequence of a 2015 human isolate of tick-borne relapsing fever spirochete, Borrelia turicatae.</title>
        <authorList>
            <person name="Kingry L.C."/>
            <person name="Dhwani B."/>
            <person name="Replogle A."/>
            <person name="Sexton C."/>
            <person name="Rowe L."/>
            <person name="Stermole B.M."/>
            <person name="Christensen A.M."/>
            <person name="Schriefer M.E."/>
        </authorList>
    </citation>
    <scope>NUCLEOTIDE SEQUENCE [LARGE SCALE GENOMIC DNA]</scope>
    <source>
        <strain evidence="3 4">BTE5EL</strain>
        <plasmid evidence="3 4">lp31</plasmid>
    </source>
</reference>
<dbReference type="AlphaFoldDB" id="A0A172XCX9"/>
<dbReference type="Pfam" id="PF25882">
    <property type="entry name" value="Plasmid_parti_C"/>
    <property type="match status" value="1"/>
</dbReference>
<organism evidence="3 4">
    <name type="scientific">Borrelia turicatae</name>
    <dbReference type="NCBI Taxonomy" id="142"/>
    <lineage>
        <taxon>Bacteria</taxon>
        <taxon>Pseudomonadati</taxon>
        <taxon>Spirochaetota</taxon>
        <taxon>Spirochaetia</taxon>
        <taxon>Spirochaetales</taxon>
        <taxon>Borreliaceae</taxon>
        <taxon>Borrelia</taxon>
    </lineage>
</organism>
<gene>
    <name evidence="3" type="ORF">A7978_05710</name>
</gene>
<feature type="domain" description="Plasmid partition protein putative N-terminal" evidence="1">
    <location>
        <begin position="20"/>
        <end position="120"/>
    </location>
</feature>
<sequence length="184" mass="22229">MNIEINKRDLSDLMEKEGSVEQRTQHYNALKEKLRVNFKKEIHSKIETMKILKEIKDNEYYRLDNYRTFEDFSKDFKLARTQVYQYLRLANAIEEGLLEEKFLLKNGINESLFFLQDKKGKRIKKSRVNPIRPLRFQLKNQESYDFYKSNAKLTGFILDSLFLEDKDLLKKFVDKFNYLKFGKL</sequence>
<dbReference type="InterPro" id="IPR058550">
    <property type="entry name" value="Plasmid_parti_N"/>
</dbReference>
<dbReference type="InterPro" id="IPR002596">
    <property type="entry name" value="Plasmid_parti"/>
</dbReference>
<evidence type="ECO:0000259" key="2">
    <source>
        <dbReference type="Pfam" id="PF25882"/>
    </source>
</evidence>
<dbReference type="NCBIfam" id="NF033725">
    <property type="entry name" value="borfam_49"/>
    <property type="match status" value="1"/>
</dbReference>